<accession>A0ABX7HSP2</accession>
<dbReference type="RefSeq" id="WP_063238242.1">
    <property type="nucleotide sequence ID" value="NZ_CP069810.1"/>
</dbReference>
<keyword evidence="2" id="KW-1185">Reference proteome</keyword>
<organism evidence="1 2">
    <name type="scientific">Cupriavidus oxalaticus</name>
    <dbReference type="NCBI Taxonomy" id="96344"/>
    <lineage>
        <taxon>Bacteria</taxon>
        <taxon>Pseudomonadati</taxon>
        <taxon>Pseudomonadota</taxon>
        <taxon>Betaproteobacteria</taxon>
        <taxon>Burkholderiales</taxon>
        <taxon>Burkholderiaceae</taxon>
        <taxon>Cupriavidus</taxon>
    </lineage>
</organism>
<gene>
    <name evidence="1" type="ORF">JTE92_24085</name>
</gene>
<sequence>MDEGKKRIDQCMGDGSGNIQIGTIVIHRYRSAQPVPPKSPAQADEDLMSLEERRDLTDIILEIEMAEDDLIDAASIWQALTRHLNGRGLNEVGLEESLTHAQYWSARSYLVSWLSCRRGEKLPRNAMVRQILRMWEICPGLKPSTHKLCREHFQMSDLSTLNEVQLRAALWVTLADWQRFWDARAEQEP</sequence>
<protein>
    <submittedName>
        <fullName evidence="1">Uncharacterized protein</fullName>
    </submittedName>
</protein>
<proteinExistence type="predicted"/>
<dbReference type="GeneID" id="303492646"/>
<name>A0ABX7HSP2_9BURK</name>
<dbReference type="EMBL" id="CP069812">
    <property type="protein sequence ID" value="QRQ93176.1"/>
    <property type="molecule type" value="Genomic_DNA"/>
</dbReference>
<evidence type="ECO:0000313" key="1">
    <source>
        <dbReference type="EMBL" id="QRQ93176.1"/>
    </source>
</evidence>
<evidence type="ECO:0000313" key="2">
    <source>
        <dbReference type="Proteomes" id="UP000623307"/>
    </source>
</evidence>
<dbReference type="Proteomes" id="UP000623307">
    <property type="component" value="Chromosome 2"/>
</dbReference>
<reference evidence="1 2" key="1">
    <citation type="submission" date="2021-02" db="EMBL/GenBank/DDBJ databases">
        <title>Complete Genome Sequence of Cupriavidus oxalaticus Strain Ox1, a Soil Oxalate-Degrading Species.</title>
        <authorList>
            <person name="Palmieri F."/>
            <person name="Udriet P."/>
            <person name="Deuasquier M."/>
            <person name="Beaudoing E."/>
            <person name="Johnson S.L."/>
            <person name="Davenport K.W."/>
            <person name="Chain P.S."/>
            <person name="Bindschedler S."/>
            <person name="Junier P."/>
        </authorList>
    </citation>
    <scope>NUCLEOTIDE SEQUENCE [LARGE SCALE GENOMIC DNA]</scope>
    <source>
        <strain evidence="1 2">Ox1</strain>
    </source>
</reference>